<dbReference type="KEGG" id="mat:MARTH_orf032"/>
<dbReference type="Proteomes" id="UP000008812">
    <property type="component" value="Chromosome"/>
</dbReference>
<accession>B3PLU6</accession>
<name>B3PLU6_META1</name>
<organism evidence="1 2">
    <name type="scientific">Metamycoplasma arthritidis (strain 158L3-1)</name>
    <name type="common">Mycoplasma arthritidis</name>
    <dbReference type="NCBI Taxonomy" id="243272"/>
    <lineage>
        <taxon>Bacteria</taxon>
        <taxon>Bacillati</taxon>
        <taxon>Mycoplasmatota</taxon>
        <taxon>Mycoplasmoidales</taxon>
        <taxon>Metamycoplasmataceae</taxon>
        <taxon>Metamycoplasma</taxon>
    </lineage>
</organism>
<protein>
    <submittedName>
        <fullName evidence="1">Uncharacterized protein</fullName>
    </submittedName>
</protein>
<dbReference type="HOGENOM" id="CLU_3236218_0_0_14"/>
<proteinExistence type="predicted"/>
<evidence type="ECO:0000313" key="1">
    <source>
        <dbReference type="EMBL" id="ACF06998.1"/>
    </source>
</evidence>
<dbReference type="STRING" id="243272.MARTH_orf032"/>
<sequence>MCEFLLFGSFKDENQKLKNQYCKIVIFKKPPQFANNDIINNIN</sequence>
<keyword evidence="2" id="KW-1185">Reference proteome</keyword>
<dbReference type="AlphaFoldDB" id="B3PLU6"/>
<dbReference type="EMBL" id="CP001047">
    <property type="protein sequence ID" value="ACF06998.1"/>
    <property type="molecule type" value="Genomic_DNA"/>
</dbReference>
<evidence type="ECO:0000313" key="2">
    <source>
        <dbReference type="Proteomes" id="UP000008812"/>
    </source>
</evidence>
<gene>
    <name evidence="1" type="ordered locus">MARTH_orf032</name>
</gene>
<reference evidence="1 2" key="1">
    <citation type="journal article" date="2008" name="Infect. Immun.">
        <title>Genome of Mycoplasma arthritidis.</title>
        <authorList>
            <person name="Dybvig K."/>
            <person name="Zuhua C."/>
            <person name="Lao P."/>
            <person name="Jordan D.S."/>
            <person name="French C.T."/>
            <person name="Tu A.H."/>
            <person name="Loraine A.E."/>
        </authorList>
    </citation>
    <scope>NUCLEOTIDE SEQUENCE [LARGE SCALE GENOMIC DNA]</scope>
    <source>
        <strain evidence="1 2">158L3-1</strain>
    </source>
</reference>